<dbReference type="InterPro" id="IPR020904">
    <property type="entry name" value="Sc_DH/Rdtase_CS"/>
</dbReference>
<dbReference type="PROSITE" id="PS00061">
    <property type="entry name" value="ADH_SHORT"/>
    <property type="match status" value="1"/>
</dbReference>
<evidence type="ECO:0000313" key="4">
    <source>
        <dbReference type="Proteomes" id="UP001589589"/>
    </source>
</evidence>
<dbReference type="PANTHER" id="PTHR43477:SF1">
    <property type="entry name" value="DIHYDROANTICAPSIN 7-DEHYDROGENASE"/>
    <property type="match status" value="1"/>
</dbReference>
<dbReference type="Gene3D" id="3.40.50.720">
    <property type="entry name" value="NAD(P)-binding Rossmann-like Domain"/>
    <property type="match status" value="1"/>
</dbReference>
<protein>
    <submittedName>
        <fullName evidence="3">SDR family NAD(P)-dependent oxidoreductase</fullName>
        <ecNumber evidence="3">1.1.1.-</ecNumber>
    </submittedName>
</protein>
<dbReference type="RefSeq" id="WP_290260947.1">
    <property type="nucleotide sequence ID" value="NZ_JAUFQQ010000003.1"/>
</dbReference>
<evidence type="ECO:0000313" key="3">
    <source>
        <dbReference type="EMBL" id="MFB9065207.1"/>
    </source>
</evidence>
<dbReference type="Proteomes" id="UP001589589">
    <property type="component" value="Unassembled WGS sequence"/>
</dbReference>
<comment type="caution">
    <text evidence="3">The sequence shown here is derived from an EMBL/GenBank/DDBJ whole genome shotgun (WGS) entry which is preliminary data.</text>
</comment>
<gene>
    <name evidence="3" type="ORF">ACFFUQ_14370</name>
</gene>
<dbReference type="PANTHER" id="PTHR43477">
    <property type="entry name" value="DIHYDROANTICAPSIN 7-DEHYDROGENASE"/>
    <property type="match status" value="1"/>
</dbReference>
<proteinExistence type="inferred from homology"/>
<dbReference type="InterPro" id="IPR051122">
    <property type="entry name" value="SDR_DHRS6-like"/>
</dbReference>
<dbReference type="InterPro" id="IPR002347">
    <property type="entry name" value="SDR_fam"/>
</dbReference>
<sequence length="242" mass="26866">MIILLTGATSGIGFETLKQLIAAGHTVYAIGRDFSKIDFFIQNYKSQIFNFNFDFNQVEQIDELFSKFNLENQKFDALVHCAGVEETLPLSLYSASKVRKIFDVNVFSGIELLRHFTKKKYCNDGAGIVFLSSVMGTLGQPGKIGYCATKAAVLGVVKSGALEFAKRKIRINAVLPGIINTPMTKKLFSQINDDQIMEIENMHPLGFGEVEDVVPTILFLISKNSRWITGQSFVIDGGYSIQ</sequence>
<evidence type="ECO:0000256" key="1">
    <source>
        <dbReference type="ARBA" id="ARBA00006484"/>
    </source>
</evidence>
<dbReference type="EC" id="1.1.1.-" evidence="3"/>
<comment type="similarity">
    <text evidence="1">Belongs to the short-chain dehydrogenases/reductases (SDR) family.</text>
</comment>
<reference evidence="3 4" key="1">
    <citation type="submission" date="2024-09" db="EMBL/GenBank/DDBJ databases">
        <authorList>
            <person name="Sun Q."/>
            <person name="Mori K."/>
        </authorList>
    </citation>
    <scope>NUCLEOTIDE SEQUENCE [LARGE SCALE GENOMIC DNA]</scope>
    <source>
        <strain evidence="3 4">CECT 7908</strain>
    </source>
</reference>
<organism evidence="3 4">
    <name type="scientific">Flavobacterium branchiarum</name>
    <dbReference type="NCBI Taxonomy" id="1114870"/>
    <lineage>
        <taxon>Bacteria</taxon>
        <taxon>Pseudomonadati</taxon>
        <taxon>Bacteroidota</taxon>
        <taxon>Flavobacteriia</taxon>
        <taxon>Flavobacteriales</taxon>
        <taxon>Flavobacteriaceae</taxon>
        <taxon>Flavobacterium</taxon>
    </lineage>
</organism>
<name>A0ABV5FNW4_9FLAO</name>
<dbReference type="EMBL" id="JBHMEX010000043">
    <property type="protein sequence ID" value="MFB9065207.1"/>
    <property type="molecule type" value="Genomic_DNA"/>
</dbReference>
<keyword evidence="2 3" id="KW-0560">Oxidoreductase</keyword>
<dbReference type="GO" id="GO:0016491">
    <property type="term" value="F:oxidoreductase activity"/>
    <property type="evidence" value="ECO:0007669"/>
    <property type="project" value="UniProtKB-KW"/>
</dbReference>
<evidence type="ECO:0000256" key="2">
    <source>
        <dbReference type="ARBA" id="ARBA00023002"/>
    </source>
</evidence>
<accession>A0ABV5FNW4</accession>
<dbReference type="SUPFAM" id="SSF51735">
    <property type="entry name" value="NAD(P)-binding Rossmann-fold domains"/>
    <property type="match status" value="1"/>
</dbReference>
<dbReference type="CDD" id="cd05233">
    <property type="entry name" value="SDR_c"/>
    <property type="match status" value="1"/>
</dbReference>
<dbReference type="PRINTS" id="PR00081">
    <property type="entry name" value="GDHRDH"/>
</dbReference>
<dbReference type="Pfam" id="PF13561">
    <property type="entry name" value="adh_short_C2"/>
    <property type="match status" value="1"/>
</dbReference>
<dbReference type="InterPro" id="IPR036291">
    <property type="entry name" value="NAD(P)-bd_dom_sf"/>
</dbReference>
<keyword evidence="4" id="KW-1185">Reference proteome</keyword>